<protein>
    <submittedName>
        <fullName evidence="3">LytR/CpsA/Psr protein</fullName>
    </submittedName>
</protein>
<keyword evidence="1" id="KW-0472">Membrane</keyword>
<proteinExistence type="predicted"/>
<name>A0A1L7RPU5_9ACTO</name>
<accession>A0A1L7RPU5</accession>
<evidence type="ECO:0000259" key="2">
    <source>
        <dbReference type="Pfam" id="PF13399"/>
    </source>
</evidence>
<evidence type="ECO:0000313" key="3">
    <source>
        <dbReference type="EMBL" id="CED91702.1"/>
    </source>
</evidence>
<dbReference type="AlphaFoldDB" id="A0A1L7RPU5"/>
<dbReference type="Pfam" id="PF13399">
    <property type="entry name" value="LytR_C"/>
    <property type="match status" value="1"/>
</dbReference>
<dbReference type="InterPro" id="IPR027381">
    <property type="entry name" value="LytR/CpsA/Psr_C"/>
</dbReference>
<organism evidence="3">
    <name type="scientific">Actinomyces succiniciruminis</name>
    <dbReference type="NCBI Taxonomy" id="1522002"/>
    <lineage>
        <taxon>Bacteria</taxon>
        <taxon>Bacillati</taxon>
        <taxon>Actinomycetota</taxon>
        <taxon>Actinomycetes</taxon>
        <taxon>Actinomycetales</taxon>
        <taxon>Actinomycetaceae</taxon>
        <taxon>Actinomyces</taxon>
    </lineage>
</organism>
<keyword evidence="1" id="KW-0812">Transmembrane</keyword>
<feature type="transmembrane region" description="Helical" evidence="1">
    <location>
        <begin position="66"/>
        <end position="89"/>
    </location>
</feature>
<dbReference type="EMBL" id="LK995517">
    <property type="protein sequence ID" value="CED91702.1"/>
    <property type="molecule type" value="Genomic_DNA"/>
</dbReference>
<reference evidence="3" key="1">
    <citation type="submission" date="2014-07" db="EMBL/GenBank/DDBJ databases">
        <authorList>
            <person name="Zhang J.E."/>
            <person name="Yang H."/>
            <person name="Guo J."/>
            <person name="Deng Z."/>
            <person name="Luo H."/>
            <person name="Luo M."/>
            <person name="Zhao B."/>
        </authorList>
    </citation>
    <scope>NUCLEOTIDE SEQUENCE</scope>
    <source>
        <strain evidence="3">AM4</strain>
    </source>
</reference>
<gene>
    <name evidence="3" type="ORF">AAM4_1870</name>
</gene>
<dbReference type="Gene3D" id="3.30.70.2390">
    <property type="match status" value="1"/>
</dbReference>
<keyword evidence="1" id="KW-1133">Transmembrane helix</keyword>
<evidence type="ECO:0000256" key="1">
    <source>
        <dbReference type="SAM" id="Phobius"/>
    </source>
</evidence>
<feature type="domain" description="LytR/CpsA/Psr regulator C-terminal" evidence="2">
    <location>
        <begin position="125"/>
        <end position="214"/>
    </location>
</feature>
<sequence length="255" mass="26405">MGSFTCLVHTAQSPRTGGFKAPSPSYCIPSLAGAPQTRAVHYPVRVSTSADPYAEYRRRLKHRQTIVIGGVLAVMAVLTVVCLMIWSGLLPAIYDPGFSTAEDDTESLVQPCPPTDATTVDITSIPVNVYNGTDTTGLAGGVADTLGDAGLTVNSTADWPMGDYSGEVQLTTSPAGLTNAYTLRQAFTGTVVVQIDETQEADDPTVSVVLGDQYSTGILSAEEIGQLKSGETISAPAGCVAATTAPEETAAAEEG</sequence>